<dbReference type="eggNOG" id="COG1032">
    <property type="taxonomic scope" value="Bacteria"/>
</dbReference>
<dbReference type="RefSeq" id="WP_015926499.1">
    <property type="nucleotide sequence ID" value="NC_011898.1"/>
</dbReference>
<reference evidence="1 2" key="1">
    <citation type="submission" date="2009-01" db="EMBL/GenBank/DDBJ databases">
        <title>Complete sequence of Clostridium cellulolyticum H10.</title>
        <authorList>
            <consortium name="US DOE Joint Genome Institute"/>
            <person name="Lucas S."/>
            <person name="Copeland A."/>
            <person name="Lapidus A."/>
            <person name="Glavina del Rio T."/>
            <person name="Dalin E."/>
            <person name="Tice H."/>
            <person name="Bruce D."/>
            <person name="Goodwin L."/>
            <person name="Pitluck S."/>
            <person name="Chertkov O."/>
            <person name="Saunders E."/>
            <person name="Brettin T."/>
            <person name="Detter J.C."/>
            <person name="Han C."/>
            <person name="Larimer F."/>
            <person name="Land M."/>
            <person name="Hauser L."/>
            <person name="Kyrpides N."/>
            <person name="Ivanova N."/>
            <person name="Zhou J."/>
            <person name="Richardson P."/>
        </authorList>
    </citation>
    <scope>NUCLEOTIDE SEQUENCE [LARGE SCALE GENOMIC DNA]</scope>
    <source>
        <strain evidence="2">ATCC 35319 / DSM 5812 / JCM 6584 / H10</strain>
    </source>
</reference>
<accession>B8I0B5</accession>
<dbReference type="SUPFAM" id="SSF102114">
    <property type="entry name" value="Radical SAM enzymes"/>
    <property type="match status" value="1"/>
</dbReference>
<proteinExistence type="predicted"/>
<dbReference type="OrthoDB" id="9801659at2"/>
<evidence type="ECO:0008006" key="3">
    <source>
        <dbReference type="Google" id="ProtNLM"/>
    </source>
</evidence>
<name>B8I0B5_RUMCH</name>
<dbReference type="KEGG" id="cce:Ccel_3150"/>
<dbReference type="STRING" id="394503.Ccel_3150"/>
<dbReference type="EMBL" id="CP001348">
    <property type="protein sequence ID" value="ACL77441.1"/>
    <property type="molecule type" value="Genomic_DNA"/>
</dbReference>
<sequence>MLVAFQNLEPQYKNYAQEKIKMYHMSQGNECVDYVPIMAHLYDLIVCSSIFTFTDKSQADPRAICGGTGFDIKSKLPECIDKLRPKVNYGFCSRGCIRNCQFCCVREKEGYVHVEADIYDIWDGQAKEITLYDNNILALPDHFKYICEQLHNERIRVDFNQGLDIRLVDNDVAELLSTKYISHAQYHFAFDYSSLDGIIEDKIKILKSKGINRSTFYVLVGCKDRDNKTAKEDIEDALYRLNLLKGLGQNACVMRYRRIHDKQPKSLITKDTEKLYIPLANWGNVHAAYQKMDFLTQYLNHERGKPYKSYYQSMGLIA</sequence>
<evidence type="ECO:0000313" key="1">
    <source>
        <dbReference type="EMBL" id="ACL77441.1"/>
    </source>
</evidence>
<organism evidence="1 2">
    <name type="scientific">Ruminiclostridium cellulolyticum (strain ATCC 35319 / DSM 5812 / JCM 6584 / H10)</name>
    <name type="common">Clostridium cellulolyticum</name>
    <dbReference type="NCBI Taxonomy" id="394503"/>
    <lineage>
        <taxon>Bacteria</taxon>
        <taxon>Bacillati</taxon>
        <taxon>Bacillota</taxon>
        <taxon>Clostridia</taxon>
        <taxon>Eubacteriales</taxon>
        <taxon>Oscillospiraceae</taxon>
        <taxon>Ruminiclostridium</taxon>
    </lineage>
</organism>
<dbReference type="HOGENOM" id="CLU_060960_0_0_9"/>
<dbReference type="Proteomes" id="UP000001349">
    <property type="component" value="Chromosome"/>
</dbReference>
<keyword evidence="2" id="KW-1185">Reference proteome</keyword>
<protein>
    <recommendedName>
        <fullName evidence="3">Radical SAM domain protein</fullName>
    </recommendedName>
</protein>
<dbReference type="InterPro" id="IPR058240">
    <property type="entry name" value="rSAM_sf"/>
</dbReference>
<dbReference type="AlphaFoldDB" id="B8I0B5"/>
<gene>
    <name evidence="1" type="ordered locus">Ccel_3150</name>
</gene>
<evidence type="ECO:0000313" key="2">
    <source>
        <dbReference type="Proteomes" id="UP000001349"/>
    </source>
</evidence>